<reference evidence="3" key="1">
    <citation type="submission" date="2017-07" db="EMBL/GenBank/DDBJ databases">
        <title>Taro Niue Genome Assembly and Annotation.</title>
        <authorList>
            <person name="Atibalentja N."/>
            <person name="Keating K."/>
            <person name="Fields C.J."/>
        </authorList>
    </citation>
    <scope>NUCLEOTIDE SEQUENCE</scope>
    <source>
        <strain evidence="3">Niue_2</strain>
        <tissue evidence="3">Leaf</tissue>
    </source>
</reference>
<evidence type="ECO:0000256" key="1">
    <source>
        <dbReference type="SAM" id="MobiDB-lite"/>
    </source>
</evidence>
<keyword evidence="4" id="KW-1185">Reference proteome</keyword>
<sequence>MVRTVACESLAELSWLDWDAKLVFLVQAEFPPSVITSRVVVTTSSPAGRALGGRDGAVVRVPVASSGSPVSVYVTLGPFRVPGSVGDEHENWVLSVGRGLGSRIITMVSELESDRTCAVRLGSWWSSRMSPLCPRRGRSRRRGRQTSQWHSLRVQRQQQQEYQPQPQQYANWFPMAEQFFRNLHQGAYQPGQAASNVQFPDQVRLAVYQLKGAAHERDQFHALVQGDLTVLQYHQRFVRLLMHVPHIIGSDQACAERFIAGLRPDLRRDCPMGQALQQWQPVQYAQQPPQYQYLPHLQAPHQQQRGQYQQQAQQFLQPQLYQPYQQQQQYPQQPPQQQQPHQAPQHGRGRGYVMASVLRWCRPARAGDVFVLFGARRSHSFLREGPNGFVLRVECENSMLEVDLASRDKITMLYGVTTRSRRLGPSQRDRNRVGHRDLVATARCVATSTPVEGVLRAMSVLELVATRQTLELRGKWCPASPILTASLFAASELLIEAKRGTVVLPNYGSYCGLLVSYLALARHETSQQRQGARRAEETGQ</sequence>
<evidence type="ECO:0000313" key="4">
    <source>
        <dbReference type="Proteomes" id="UP000652761"/>
    </source>
</evidence>
<dbReference type="InterPro" id="IPR005162">
    <property type="entry name" value="Retrotrans_gag_dom"/>
</dbReference>
<feature type="region of interest" description="Disordered" evidence="1">
    <location>
        <begin position="133"/>
        <end position="163"/>
    </location>
</feature>
<evidence type="ECO:0000259" key="2">
    <source>
        <dbReference type="Pfam" id="PF03732"/>
    </source>
</evidence>
<feature type="region of interest" description="Disordered" evidence="1">
    <location>
        <begin position="326"/>
        <end position="348"/>
    </location>
</feature>
<dbReference type="Proteomes" id="UP000652761">
    <property type="component" value="Unassembled WGS sequence"/>
</dbReference>
<dbReference type="AlphaFoldDB" id="A0A843XID0"/>
<dbReference type="EMBL" id="NMUH01008539">
    <property type="protein sequence ID" value="MQM18940.1"/>
    <property type="molecule type" value="Genomic_DNA"/>
</dbReference>
<feature type="domain" description="Retrotransposon gag" evidence="2">
    <location>
        <begin position="212"/>
        <end position="264"/>
    </location>
</feature>
<feature type="compositionally biased region" description="Basic residues" evidence="1">
    <location>
        <begin position="135"/>
        <end position="144"/>
    </location>
</feature>
<gene>
    <name evidence="3" type="ORF">Taro_051940</name>
</gene>
<feature type="compositionally biased region" description="Low complexity" evidence="1">
    <location>
        <begin position="326"/>
        <end position="346"/>
    </location>
</feature>
<organism evidence="3 4">
    <name type="scientific">Colocasia esculenta</name>
    <name type="common">Wild taro</name>
    <name type="synonym">Arum esculentum</name>
    <dbReference type="NCBI Taxonomy" id="4460"/>
    <lineage>
        <taxon>Eukaryota</taxon>
        <taxon>Viridiplantae</taxon>
        <taxon>Streptophyta</taxon>
        <taxon>Embryophyta</taxon>
        <taxon>Tracheophyta</taxon>
        <taxon>Spermatophyta</taxon>
        <taxon>Magnoliopsida</taxon>
        <taxon>Liliopsida</taxon>
        <taxon>Araceae</taxon>
        <taxon>Aroideae</taxon>
        <taxon>Colocasieae</taxon>
        <taxon>Colocasia</taxon>
    </lineage>
</organism>
<dbReference type="OrthoDB" id="2272416at2759"/>
<dbReference type="Pfam" id="PF03732">
    <property type="entry name" value="Retrotrans_gag"/>
    <property type="match status" value="1"/>
</dbReference>
<protein>
    <recommendedName>
        <fullName evidence="2">Retrotransposon gag domain-containing protein</fullName>
    </recommendedName>
</protein>
<evidence type="ECO:0000313" key="3">
    <source>
        <dbReference type="EMBL" id="MQM18940.1"/>
    </source>
</evidence>
<name>A0A843XID0_COLES</name>
<comment type="caution">
    <text evidence="3">The sequence shown here is derived from an EMBL/GenBank/DDBJ whole genome shotgun (WGS) entry which is preliminary data.</text>
</comment>
<accession>A0A843XID0</accession>
<proteinExistence type="predicted"/>